<dbReference type="OrthoDB" id="759162at2"/>
<dbReference type="AlphaFoldDB" id="H1YGY4"/>
<dbReference type="EMBL" id="CM001403">
    <property type="protein sequence ID" value="EHQ27393.1"/>
    <property type="molecule type" value="Genomic_DNA"/>
</dbReference>
<proteinExistence type="predicted"/>
<keyword evidence="2" id="KW-1185">Reference proteome</keyword>
<dbReference type="RefSeq" id="WP_008507824.1">
    <property type="nucleotide sequence ID" value="NZ_CM001403.1"/>
</dbReference>
<dbReference type="Proteomes" id="UP000002774">
    <property type="component" value="Chromosome"/>
</dbReference>
<dbReference type="HOGENOM" id="CLU_1675896_0_0_10"/>
<dbReference type="STRING" id="714943.Mucpa_3289"/>
<gene>
    <name evidence="1" type="ORF">Mucpa_3289</name>
</gene>
<evidence type="ECO:0000313" key="2">
    <source>
        <dbReference type="Proteomes" id="UP000002774"/>
    </source>
</evidence>
<protein>
    <submittedName>
        <fullName evidence="1">Uncharacterized protein</fullName>
    </submittedName>
</protein>
<evidence type="ECO:0000313" key="1">
    <source>
        <dbReference type="EMBL" id="EHQ27393.1"/>
    </source>
</evidence>
<name>H1YGY4_9SPHI</name>
<sequence>MHYPVNCNNLSPKTEFYEEVTTLYVTATNYLKSFHWCNQIKDAFLYTNIGRVFCIFLFDIDNLSSDEDNLLWIIVGDIPSMYLDTQGPQTTREVVEDYIRLSQNWIKNIKTGSSLEFCFPFRAEPTLELAGLLEKKIAFMKATLINDIDNLSLSAIN</sequence>
<organism evidence="1 2">
    <name type="scientific">Mucilaginibacter paludis DSM 18603</name>
    <dbReference type="NCBI Taxonomy" id="714943"/>
    <lineage>
        <taxon>Bacteria</taxon>
        <taxon>Pseudomonadati</taxon>
        <taxon>Bacteroidota</taxon>
        <taxon>Sphingobacteriia</taxon>
        <taxon>Sphingobacteriales</taxon>
        <taxon>Sphingobacteriaceae</taxon>
        <taxon>Mucilaginibacter</taxon>
    </lineage>
</organism>
<accession>H1YGY4</accession>
<dbReference type="eggNOG" id="ENOG5033I3V">
    <property type="taxonomic scope" value="Bacteria"/>
</dbReference>
<reference evidence="1" key="1">
    <citation type="submission" date="2011-09" db="EMBL/GenBank/DDBJ databases">
        <title>The permanent draft genome of Mucilaginibacter paludis DSM 18603.</title>
        <authorList>
            <consortium name="US DOE Joint Genome Institute (JGI-PGF)"/>
            <person name="Lucas S."/>
            <person name="Han J."/>
            <person name="Lapidus A."/>
            <person name="Bruce D."/>
            <person name="Goodwin L."/>
            <person name="Pitluck S."/>
            <person name="Peters L."/>
            <person name="Kyrpides N."/>
            <person name="Mavromatis K."/>
            <person name="Ivanova N."/>
            <person name="Mikhailova N."/>
            <person name="Held B."/>
            <person name="Detter J.C."/>
            <person name="Tapia R."/>
            <person name="Han C."/>
            <person name="Land M."/>
            <person name="Hauser L."/>
            <person name="Markowitz V."/>
            <person name="Cheng J.-F."/>
            <person name="Hugenholtz P."/>
            <person name="Woyke T."/>
            <person name="Wu D."/>
            <person name="Tindall B."/>
            <person name="Brambilla E."/>
            <person name="Klenk H.-P."/>
            <person name="Eisen J.A."/>
        </authorList>
    </citation>
    <scope>NUCLEOTIDE SEQUENCE [LARGE SCALE GENOMIC DNA]</scope>
    <source>
        <strain evidence="1">DSM 18603</strain>
    </source>
</reference>